<sequence length="114" mass="12598">MHLVVESSQDAVLKMLPCFVENAVLTQNEICRILSESFFMVKGAALFLQQGSSPQSQKKLLTFVLAENRMLNHTLASRAASCLSVLSTIGKRQGALGLPTHYRRGRAWLGSTYK</sequence>
<accession>A0A444UTP9</accession>
<keyword evidence="2" id="KW-1185">Reference proteome</keyword>
<name>A0A444UTP9_ACIRT</name>
<gene>
    <name evidence="1" type="ORF">EOD39_21064</name>
</gene>
<dbReference type="EMBL" id="SCEB01008356">
    <property type="protein sequence ID" value="RXM91550.1"/>
    <property type="molecule type" value="Genomic_DNA"/>
</dbReference>
<organism evidence="1 2">
    <name type="scientific">Acipenser ruthenus</name>
    <name type="common">Sterlet sturgeon</name>
    <dbReference type="NCBI Taxonomy" id="7906"/>
    <lineage>
        <taxon>Eukaryota</taxon>
        <taxon>Metazoa</taxon>
        <taxon>Chordata</taxon>
        <taxon>Craniata</taxon>
        <taxon>Vertebrata</taxon>
        <taxon>Euteleostomi</taxon>
        <taxon>Actinopterygii</taxon>
        <taxon>Chondrostei</taxon>
        <taxon>Acipenseriformes</taxon>
        <taxon>Acipenseridae</taxon>
        <taxon>Acipenser</taxon>
    </lineage>
</organism>
<evidence type="ECO:0000313" key="1">
    <source>
        <dbReference type="EMBL" id="RXM91550.1"/>
    </source>
</evidence>
<proteinExistence type="predicted"/>
<protein>
    <submittedName>
        <fullName evidence="1">Protein phosphatase Slingshot-like 1</fullName>
    </submittedName>
</protein>
<dbReference type="AlphaFoldDB" id="A0A444UTP9"/>
<comment type="caution">
    <text evidence="1">The sequence shown here is derived from an EMBL/GenBank/DDBJ whole genome shotgun (WGS) entry which is preliminary data.</text>
</comment>
<dbReference type="Proteomes" id="UP000289886">
    <property type="component" value="Unassembled WGS sequence"/>
</dbReference>
<reference evidence="1 2" key="1">
    <citation type="submission" date="2019-01" db="EMBL/GenBank/DDBJ databases">
        <title>Draft Genome and Complete Hox-Cluster Characterization of the Sterlet Sturgeon (Acipenser ruthenus).</title>
        <authorList>
            <person name="Wei Q."/>
        </authorList>
    </citation>
    <scope>NUCLEOTIDE SEQUENCE [LARGE SCALE GENOMIC DNA]</scope>
    <source>
        <strain evidence="1">WHYD16114868_AA</strain>
        <tissue evidence="1">Blood</tissue>
    </source>
</reference>
<evidence type="ECO:0000313" key="2">
    <source>
        <dbReference type="Proteomes" id="UP000289886"/>
    </source>
</evidence>